<feature type="signal peptide" evidence="7">
    <location>
        <begin position="1"/>
        <end position="23"/>
    </location>
</feature>
<dbReference type="EMBL" id="JACCFH010000001">
    <property type="protein sequence ID" value="NYG33672.1"/>
    <property type="molecule type" value="Genomic_DNA"/>
</dbReference>
<organism evidence="8 9">
    <name type="scientific">Sphaerotilus montanus</name>
    <dbReference type="NCBI Taxonomy" id="522889"/>
    <lineage>
        <taxon>Bacteria</taxon>
        <taxon>Pseudomonadati</taxon>
        <taxon>Pseudomonadota</taxon>
        <taxon>Betaproteobacteria</taxon>
        <taxon>Burkholderiales</taxon>
        <taxon>Sphaerotilaceae</taxon>
        <taxon>Sphaerotilus</taxon>
    </lineage>
</organism>
<keyword evidence="3 6" id="KW-0479">Metal-binding</keyword>
<dbReference type="Pfam" id="PF13531">
    <property type="entry name" value="SBP_bac_11"/>
    <property type="match status" value="1"/>
</dbReference>
<keyword evidence="2 6" id="KW-0500">Molybdenum</keyword>
<dbReference type="InterPro" id="IPR005950">
    <property type="entry name" value="ModA"/>
</dbReference>
<evidence type="ECO:0000313" key="9">
    <source>
        <dbReference type="Proteomes" id="UP000518288"/>
    </source>
</evidence>
<comment type="similarity">
    <text evidence="1">Belongs to the bacterial solute-binding protein ModA family.</text>
</comment>
<dbReference type="RefSeq" id="WP_179634410.1">
    <property type="nucleotide sequence ID" value="NZ_JACCFH010000001.1"/>
</dbReference>
<dbReference type="GO" id="GO:1901359">
    <property type="term" value="F:tungstate binding"/>
    <property type="evidence" value="ECO:0007669"/>
    <property type="project" value="UniProtKB-ARBA"/>
</dbReference>
<feature type="chain" id="PRO_5030688350" evidence="7">
    <location>
        <begin position="24"/>
        <end position="252"/>
    </location>
</feature>
<protein>
    <submittedName>
        <fullName evidence="8">Molybdate transport system substrate-binding protein</fullName>
    </submittedName>
</protein>
<evidence type="ECO:0000256" key="5">
    <source>
        <dbReference type="ARBA" id="ARBA00062515"/>
    </source>
</evidence>
<keyword evidence="9" id="KW-1185">Reference proteome</keyword>
<dbReference type="AlphaFoldDB" id="A0A7Y9U7D2"/>
<dbReference type="Proteomes" id="UP000518288">
    <property type="component" value="Unassembled WGS sequence"/>
</dbReference>
<dbReference type="CDD" id="cd13539">
    <property type="entry name" value="PBP2_AvModA"/>
    <property type="match status" value="1"/>
</dbReference>
<feature type="binding site" evidence="6">
    <location>
        <position position="168"/>
    </location>
    <ligand>
        <name>molybdate</name>
        <dbReference type="ChEBI" id="CHEBI:36264"/>
    </ligand>
</feature>
<evidence type="ECO:0000256" key="6">
    <source>
        <dbReference type="PIRSR" id="PIRSR004846-1"/>
    </source>
</evidence>
<comment type="subunit">
    <text evidence="5">The complex is composed of two ATP-binding proteins (ModC), two transmembrane proteins (ModB) and a solute-binding protein (ModA).</text>
</comment>
<name>A0A7Y9U7D2_9BURK</name>
<dbReference type="GO" id="GO:0030973">
    <property type="term" value="F:molybdate ion binding"/>
    <property type="evidence" value="ECO:0007669"/>
    <property type="project" value="InterPro"/>
</dbReference>
<evidence type="ECO:0000256" key="1">
    <source>
        <dbReference type="ARBA" id="ARBA00009175"/>
    </source>
</evidence>
<feature type="binding site" evidence="6">
    <location>
        <position position="60"/>
    </location>
    <ligand>
        <name>molybdate</name>
        <dbReference type="ChEBI" id="CHEBI:36264"/>
    </ligand>
</feature>
<dbReference type="InterPro" id="IPR050682">
    <property type="entry name" value="ModA/WtpA"/>
</dbReference>
<dbReference type="Gene3D" id="3.40.190.10">
    <property type="entry name" value="Periplasmic binding protein-like II"/>
    <property type="match status" value="2"/>
</dbReference>
<dbReference type="GO" id="GO:0046872">
    <property type="term" value="F:metal ion binding"/>
    <property type="evidence" value="ECO:0007669"/>
    <property type="project" value="UniProtKB-KW"/>
</dbReference>
<keyword evidence="4 7" id="KW-0732">Signal</keyword>
<proteinExistence type="inferred from homology"/>
<dbReference type="PIRSF" id="PIRSF004846">
    <property type="entry name" value="ModA"/>
    <property type="match status" value="1"/>
</dbReference>
<evidence type="ECO:0000256" key="4">
    <source>
        <dbReference type="ARBA" id="ARBA00022729"/>
    </source>
</evidence>
<dbReference type="SUPFAM" id="SSF53850">
    <property type="entry name" value="Periplasmic binding protein-like II"/>
    <property type="match status" value="1"/>
</dbReference>
<sequence>MTDPVVRMATALALALGAVPAQADEVLVAVAANFAAPMTRLAEAFTAATGHTLKLASGATGKFYSQIVSGAPFEVLLSADDTTPRRLIAEGHAVAGSAFTYAVGQLVLWSATPGLVDAQGAVLASGRFRKIAIASPKTAPYGRAAMEVLVARGLEGPLSLKLVTGESVAQAYQFVATGNAELGFVALSQVSVPGKALVGSMWRVPASLHAPMRQDAVLLKAGAGKPAAAALLQWLRSEPAQAVIQSYGYARG</sequence>
<dbReference type="GO" id="GO:0015689">
    <property type="term" value="P:molybdate ion transport"/>
    <property type="evidence" value="ECO:0007669"/>
    <property type="project" value="InterPro"/>
</dbReference>
<gene>
    <name evidence="8" type="ORF">BDD16_002658</name>
</gene>
<dbReference type="InterPro" id="IPR044084">
    <property type="entry name" value="AvModA-like_subst-bd"/>
</dbReference>
<dbReference type="PANTHER" id="PTHR30632:SF14">
    <property type="entry name" value="TUNGSTATE_MOLYBDATE_CHROMATE-BINDING PROTEIN MODA"/>
    <property type="match status" value="1"/>
</dbReference>
<comment type="caution">
    <text evidence="8">The sequence shown here is derived from an EMBL/GenBank/DDBJ whole genome shotgun (WGS) entry which is preliminary data.</text>
</comment>
<evidence type="ECO:0000313" key="8">
    <source>
        <dbReference type="EMBL" id="NYG33672.1"/>
    </source>
</evidence>
<evidence type="ECO:0000256" key="3">
    <source>
        <dbReference type="ARBA" id="ARBA00022723"/>
    </source>
</evidence>
<evidence type="ECO:0000256" key="2">
    <source>
        <dbReference type="ARBA" id="ARBA00022505"/>
    </source>
</evidence>
<dbReference type="FunFam" id="3.40.190.10:FF:000035">
    <property type="entry name" value="Molybdate ABC transporter substrate-binding protein"/>
    <property type="match status" value="1"/>
</dbReference>
<reference evidence="8 9" key="1">
    <citation type="submission" date="2020-07" db="EMBL/GenBank/DDBJ databases">
        <title>Genomic Encyclopedia of Archaeal and Bacterial Type Strains, Phase II (KMG-II): from individual species to whole genera.</title>
        <authorList>
            <person name="Goeker M."/>
        </authorList>
    </citation>
    <scope>NUCLEOTIDE SEQUENCE [LARGE SCALE GENOMIC DNA]</scope>
    <source>
        <strain evidence="8 9">DSM 21226</strain>
    </source>
</reference>
<dbReference type="PANTHER" id="PTHR30632">
    <property type="entry name" value="MOLYBDATE-BINDING PERIPLASMIC PROTEIN"/>
    <property type="match status" value="1"/>
</dbReference>
<evidence type="ECO:0000256" key="7">
    <source>
        <dbReference type="SAM" id="SignalP"/>
    </source>
</evidence>
<dbReference type="NCBIfam" id="TIGR01256">
    <property type="entry name" value="modA"/>
    <property type="match status" value="1"/>
</dbReference>
<accession>A0A7Y9U7D2</accession>